<feature type="region of interest" description="Disordered" evidence="1">
    <location>
        <begin position="1"/>
        <end position="26"/>
    </location>
</feature>
<dbReference type="OrthoDB" id="4285486at2"/>
<gene>
    <name evidence="2" type="ORF">DEJ46_16125</name>
</gene>
<name>A0A5P2AW85_STRVZ</name>
<protein>
    <submittedName>
        <fullName evidence="2">Uncharacterized protein</fullName>
    </submittedName>
</protein>
<evidence type="ECO:0000313" key="2">
    <source>
        <dbReference type="EMBL" id="QES20459.1"/>
    </source>
</evidence>
<accession>A0A5P2AW85</accession>
<evidence type="ECO:0000256" key="1">
    <source>
        <dbReference type="SAM" id="MobiDB-lite"/>
    </source>
</evidence>
<proteinExistence type="predicted"/>
<sequence>MSAREHVTVSGPDPAPRRRQQPEPTGYVSQTVRRYAEARAVAVAEASADRYRTPGTREELLAMCSADQSRTYLDHRETYDRLMYGAAAP</sequence>
<dbReference type="EMBL" id="CP029194">
    <property type="protein sequence ID" value="QES20459.1"/>
    <property type="molecule type" value="Genomic_DNA"/>
</dbReference>
<organism evidence="2 3">
    <name type="scientific">Streptomyces venezuelae</name>
    <dbReference type="NCBI Taxonomy" id="54571"/>
    <lineage>
        <taxon>Bacteria</taxon>
        <taxon>Bacillati</taxon>
        <taxon>Actinomycetota</taxon>
        <taxon>Actinomycetes</taxon>
        <taxon>Kitasatosporales</taxon>
        <taxon>Streptomycetaceae</taxon>
        <taxon>Streptomyces</taxon>
    </lineage>
</organism>
<reference evidence="2 3" key="1">
    <citation type="submission" date="2018-05" db="EMBL/GenBank/DDBJ databases">
        <title>Streptomyces venezuelae.</title>
        <authorList>
            <person name="Kim W."/>
            <person name="Lee N."/>
            <person name="Cho B.-K."/>
        </authorList>
    </citation>
    <scope>NUCLEOTIDE SEQUENCE [LARGE SCALE GENOMIC DNA]</scope>
    <source>
        <strain evidence="2 3">ATCC 15068</strain>
    </source>
</reference>
<dbReference type="AlphaFoldDB" id="A0A5P2AW85"/>
<dbReference type="RefSeq" id="WP_150267138.1">
    <property type="nucleotide sequence ID" value="NZ_CP029194.1"/>
</dbReference>
<evidence type="ECO:0000313" key="3">
    <source>
        <dbReference type="Proteomes" id="UP000324106"/>
    </source>
</evidence>
<dbReference type="Proteomes" id="UP000324106">
    <property type="component" value="Chromosome"/>
</dbReference>